<sequence length="128" mass="14404">MDSIPEEGGRHRRENSEEPRVRRRVLKLTVAEDEALAARAAELGVSVPRFVLEAAMASRTETPVLRKKALAELFLIRRILANHANNTNQLAKWANAQRAFPEEAGRIYRDYSGIVAQLNSALRKLQDS</sequence>
<gene>
    <name evidence="2" type="ORF">E6C64_11375</name>
</gene>
<accession>A0A4S4FHP0</accession>
<organism evidence="2 3">
    <name type="scientific">Naasia lichenicola</name>
    <dbReference type="NCBI Taxonomy" id="2565933"/>
    <lineage>
        <taxon>Bacteria</taxon>
        <taxon>Bacillati</taxon>
        <taxon>Actinomycetota</taxon>
        <taxon>Actinomycetes</taxon>
        <taxon>Micrococcales</taxon>
        <taxon>Microbacteriaceae</taxon>
        <taxon>Naasia</taxon>
    </lineage>
</organism>
<keyword evidence="3" id="KW-1185">Reference proteome</keyword>
<evidence type="ECO:0000256" key="1">
    <source>
        <dbReference type="SAM" id="MobiDB-lite"/>
    </source>
</evidence>
<evidence type="ECO:0000313" key="3">
    <source>
        <dbReference type="Proteomes" id="UP000309133"/>
    </source>
</evidence>
<dbReference type="EMBL" id="SSSM01000005">
    <property type="protein sequence ID" value="THG29314.1"/>
    <property type="molecule type" value="Genomic_DNA"/>
</dbReference>
<evidence type="ECO:0000313" key="2">
    <source>
        <dbReference type="EMBL" id="THG29314.1"/>
    </source>
</evidence>
<dbReference type="Proteomes" id="UP000309133">
    <property type="component" value="Unassembled WGS sequence"/>
</dbReference>
<protein>
    <submittedName>
        <fullName evidence="2">MobC family plasmid mobilization relaxosome protein</fullName>
    </submittedName>
</protein>
<dbReference type="AlphaFoldDB" id="A0A4S4FHP0"/>
<comment type="caution">
    <text evidence="2">The sequence shown here is derived from an EMBL/GenBank/DDBJ whole genome shotgun (WGS) entry which is preliminary data.</text>
</comment>
<feature type="region of interest" description="Disordered" evidence="1">
    <location>
        <begin position="1"/>
        <end position="21"/>
    </location>
</feature>
<name>A0A4S4FHP0_9MICO</name>
<proteinExistence type="predicted"/>
<reference evidence="2 3" key="1">
    <citation type="submission" date="2019-04" db="EMBL/GenBank/DDBJ databases">
        <authorList>
            <person name="Jiang L."/>
        </authorList>
    </citation>
    <scope>NUCLEOTIDE SEQUENCE [LARGE SCALE GENOMIC DNA]</scope>
    <source>
        <strain evidence="2 3">YIM 131853</strain>
    </source>
</reference>